<evidence type="ECO:0000313" key="2">
    <source>
        <dbReference type="Proteomes" id="UP000028653"/>
    </source>
</evidence>
<dbReference type="eggNOG" id="ENOG5033DZV">
    <property type="taxonomic scope" value="Bacteria"/>
</dbReference>
<name>A0A085G305_9ENTR</name>
<keyword evidence="2" id="KW-1185">Reference proteome</keyword>
<sequence length="184" mass="20884">MMPIAHAANQNVKARPDFKDYPVEISKGPFASQLEFSDEEKNYSSHWKEITINEFKKSENIAGHYRIYTDDKSSGKECLDHQGGVCGWVIDKLSGKIVMQLPSINGTNVYQQVADNGTPVGEEFRIETRKNSYLIILTGQAIPQKIEHDENGIPLTYPCQTTYYILKKNQFSKIFEDKNGCDVD</sequence>
<reference evidence="1 2" key="1">
    <citation type="submission" date="2014-05" db="EMBL/GenBank/DDBJ databases">
        <title>ATOL: Assembling a taxonomically balanced genome-scale reconstruction of the evolutionary history of the Enterobacteriaceae.</title>
        <authorList>
            <person name="Plunkett G.III."/>
            <person name="Neeno-Eckwall E.C."/>
            <person name="Glasner J.D."/>
            <person name="Perna N.T."/>
        </authorList>
    </citation>
    <scope>NUCLEOTIDE SEQUENCE [LARGE SCALE GENOMIC DNA]</scope>
    <source>
        <strain evidence="1 2">ATCC 33320</strain>
    </source>
</reference>
<proteinExistence type="predicted"/>
<protein>
    <submittedName>
        <fullName evidence="1">Uncharacterized protein</fullName>
    </submittedName>
</protein>
<dbReference type="EMBL" id="JMPI01000060">
    <property type="protein sequence ID" value="KFC78100.1"/>
    <property type="molecule type" value="Genomic_DNA"/>
</dbReference>
<evidence type="ECO:0000313" key="1">
    <source>
        <dbReference type="EMBL" id="KFC78100.1"/>
    </source>
</evidence>
<gene>
    <name evidence="1" type="ORF">GBAG_3482</name>
</gene>
<dbReference type="Proteomes" id="UP000028653">
    <property type="component" value="Unassembled WGS sequence"/>
</dbReference>
<organism evidence="1 2">
    <name type="scientific">Buttiauxella agrestis ATCC 33320</name>
    <dbReference type="NCBI Taxonomy" id="1006004"/>
    <lineage>
        <taxon>Bacteria</taxon>
        <taxon>Pseudomonadati</taxon>
        <taxon>Pseudomonadota</taxon>
        <taxon>Gammaproteobacteria</taxon>
        <taxon>Enterobacterales</taxon>
        <taxon>Enterobacteriaceae</taxon>
        <taxon>Buttiauxella</taxon>
    </lineage>
</organism>
<accession>A0A085G305</accession>
<dbReference type="AlphaFoldDB" id="A0A085G305"/>
<comment type="caution">
    <text evidence="1">The sequence shown here is derived from an EMBL/GenBank/DDBJ whole genome shotgun (WGS) entry which is preliminary data.</text>
</comment>